<proteinExistence type="predicted"/>
<dbReference type="EMBL" id="JAGIBU010000001">
    <property type="protein sequence ID" value="MBS7823720.1"/>
    <property type="molecule type" value="Genomic_DNA"/>
</dbReference>
<feature type="transmembrane region" description="Helical" evidence="6">
    <location>
        <begin position="295"/>
        <end position="315"/>
    </location>
</feature>
<comment type="subcellular location">
    <subcellularLocation>
        <location evidence="1">Cell membrane</location>
        <topology evidence="1">Multi-pass membrane protein</topology>
    </subcellularLocation>
</comment>
<feature type="transmembrane region" description="Helical" evidence="6">
    <location>
        <begin position="270"/>
        <end position="289"/>
    </location>
</feature>
<comment type="caution">
    <text evidence="8">The sequence shown here is derived from an EMBL/GenBank/DDBJ whole genome shotgun (WGS) entry which is preliminary data.</text>
</comment>
<dbReference type="AlphaFoldDB" id="A0AB35BU45"/>
<feature type="transmembrane region" description="Helical" evidence="6">
    <location>
        <begin position="204"/>
        <end position="225"/>
    </location>
</feature>
<feature type="transmembrane region" description="Helical" evidence="6">
    <location>
        <begin position="237"/>
        <end position="258"/>
    </location>
</feature>
<keyword evidence="2" id="KW-1003">Cell membrane</keyword>
<feature type="transmembrane region" description="Helical" evidence="6">
    <location>
        <begin position="70"/>
        <end position="88"/>
    </location>
</feature>
<dbReference type="Proteomes" id="UP000680020">
    <property type="component" value="Unassembled WGS sequence"/>
</dbReference>
<gene>
    <name evidence="8" type="ORF">J7561_00700</name>
</gene>
<dbReference type="InterPro" id="IPR036259">
    <property type="entry name" value="MFS_trans_sf"/>
</dbReference>
<feature type="transmembrane region" description="Helical" evidence="6">
    <location>
        <begin position="129"/>
        <end position="151"/>
    </location>
</feature>
<dbReference type="InterPro" id="IPR011701">
    <property type="entry name" value="MFS"/>
</dbReference>
<keyword evidence="5 6" id="KW-0472">Membrane</keyword>
<protein>
    <submittedName>
        <fullName evidence="8">MFS transporter</fullName>
    </submittedName>
</protein>
<evidence type="ECO:0000256" key="1">
    <source>
        <dbReference type="ARBA" id="ARBA00004651"/>
    </source>
</evidence>
<dbReference type="PANTHER" id="PTHR43124:SF3">
    <property type="entry name" value="CHLORAMPHENICOL EFFLUX PUMP RV0191"/>
    <property type="match status" value="1"/>
</dbReference>
<dbReference type="GO" id="GO:0022857">
    <property type="term" value="F:transmembrane transporter activity"/>
    <property type="evidence" value="ECO:0007669"/>
    <property type="project" value="InterPro"/>
</dbReference>
<evidence type="ECO:0000313" key="9">
    <source>
        <dbReference type="Proteomes" id="UP000680020"/>
    </source>
</evidence>
<keyword evidence="3 6" id="KW-0812">Transmembrane</keyword>
<organism evidence="8 9">
    <name type="scientific">Wohlfahrtiimonas chitiniclastica</name>
    <dbReference type="NCBI Taxonomy" id="400946"/>
    <lineage>
        <taxon>Bacteria</taxon>
        <taxon>Pseudomonadati</taxon>
        <taxon>Pseudomonadota</taxon>
        <taxon>Gammaproteobacteria</taxon>
        <taxon>Cardiobacteriales</taxon>
        <taxon>Ignatzschineriaceae</taxon>
        <taxon>Wohlfahrtiimonas</taxon>
    </lineage>
</organism>
<evidence type="ECO:0000259" key="7">
    <source>
        <dbReference type="PROSITE" id="PS50850"/>
    </source>
</evidence>
<reference evidence="8" key="1">
    <citation type="submission" date="2021-03" db="EMBL/GenBank/DDBJ databases">
        <title>Identification and antibiotic profiling of Wohlfahrtiimonas chitiniclastica, an underestimated human pathogen.</title>
        <authorList>
            <person name="Kopf A."/>
            <person name="Bunk B."/>
            <person name="Coldewey S."/>
            <person name="Gunzer F."/>
            <person name="Riedel T."/>
            <person name="Schroettner P."/>
        </authorList>
    </citation>
    <scope>NUCLEOTIDE SEQUENCE</scope>
    <source>
        <strain evidence="8">DSM 100917</strain>
    </source>
</reference>
<feature type="transmembrane region" description="Helical" evidence="6">
    <location>
        <begin position="157"/>
        <end position="179"/>
    </location>
</feature>
<name>A0AB35BU45_9GAMM</name>
<feature type="transmembrane region" description="Helical" evidence="6">
    <location>
        <begin position="352"/>
        <end position="370"/>
    </location>
</feature>
<evidence type="ECO:0000256" key="2">
    <source>
        <dbReference type="ARBA" id="ARBA00022475"/>
    </source>
</evidence>
<sequence length="371" mass="40499">MTQSTRLLLMALLMFPQIVETLYSPILPALSSAFAVSEAAAGQTLSLYFMAFAFGIVLWGHLCDRLGRRITFILALSVYAVGAVMALWVTDFSALLICRMVMALGAAIGSIGTQTVMRDAYSGEALRKTFAIVGILMAISPMLGIFMGTLLEMHLGYRAIFMALVLFALMLLLWTMLSLPETRPHNMQRVALLPIARAMLKDGVLLRQMVMIAGFNLMLFSYYQLAPFWLTDLGYPMTLFSYTGLLLGTGSLLGALINRRCTQAHVPARTLIRIATMVLLISALMAFSLRHSLWLLLPMGIMTLCYGIAIPNILAHVLDDYHNARGTAGALLGLGYYLLLGLGLMLSAISGHLAGTLLVTALFMLCINLSE</sequence>
<dbReference type="PANTHER" id="PTHR43124">
    <property type="entry name" value="PURINE EFFLUX PUMP PBUE"/>
    <property type="match status" value="1"/>
</dbReference>
<evidence type="ECO:0000256" key="6">
    <source>
        <dbReference type="SAM" id="Phobius"/>
    </source>
</evidence>
<dbReference type="Gene3D" id="1.20.1720.10">
    <property type="entry name" value="Multidrug resistance protein D"/>
    <property type="match status" value="1"/>
</dbReference>
<dbReference type="GO" id="GO:0005886">
    <property type="term" value="C:plasma membrane"/>
    <property type="evidence" value="ECO:0007669"/>
    <property type="project" value="UniProtKB-SubCell"/>
</dbReference>
<dbReference type="SUPFAM" id="SSF103473">
    <property type="entry name" value="MFS general substrate transporter"/>
    <property type="match status" value="1"/>
</dbReference>
<dbReference type="PROSITE" id="PS50850">
    <property type="entry name" value="MFS"/>
    <property type="match status" value="1"/>
</dbReference>
<feature type="transmembrane region" description="Helical" evidence="6">
    <location>
        <begin position="45"/>
        <end position="63"/>
    </location>
</feature>
<evidence type="ECO:0000256" key="3">
    <source>
        <dbReference type="ARBA" id="ARBA00022692"/>
    </source>
</evidence>
<dbReference type="InterPro" id="IPR050189">
    <property type="entry name" value="MFS_Efflux_Transporters"/>
</dbReference>
<dbReference type="Pfam" id="PF07690">
    <property type="entry name" value="MFS_1"/>
    <property type="match status" value="1"/>
</dbReference>
<keyword evidence="4 6" id="KW-1133">Transmembrane helix</keyword>
<feature type="transmembrane region" description="Helical" evidence="6">
    <location>
        <begin position="94"/>
        <end position="117"/>
    </location>
</feature>
<evidence type="ECO:0000256" key="5">
    <source>
        <dbReference type="ARBA" id="ARBA00023136"/>
    </source>
</evidence>
<evidence type="ECO:0000313" key="8">
    <source>
        <dbReference type="EMBL" id="MBS7823720.1"/>
    </source>
</evidence>
<dbReference type="InterPro" id="IPR020846">
    <property type="entry name" value="MFS_dom"/>
</dbReference>
<feature type="domain" description="Major facilitator superfamily (MFS) profile" evidence="7">
    <location>
        <begin position="4"/>
        <end position="371"/>
    </location>
</feature>
<evidence type="ECO:0000256" key="4">
    <source>
        <dbReference type="ARBA" id="ARBA00022989"/>
    </source>
</evidence>
<dbReference type="RefSeq" id="WP_213403248.1">
    <property type="nucleotide sequence ID" value="NZ_JAGIBT010000001.1"/>
</dbReference>
<accession>A0AB35BU45</accession>
<feature type="transmembrane region" description="Helical" evidence="6">
    <location>
        <begin position="327"/>
        <end position="346"/>
    </location>
</feature>